<evidence type="ECO:0000256" key="8">
    <source>
        <dbReference type="ARBA" id="ARBA00044793"/>
    </source>
</evidence>
<feature type="transmembrane region" description="Helical" evidence="10">
    <location>
        <begin position="183"/>
        <end position="202"/>
    </location>
</feature>
<feature type="transmembrane region" description="Helical" evidence="10">
    <location>
        <begin position="241"/>
        <end position="263"/>
    </location>
</feature>
<evidence type="ECO:0000256" key="3">
    <source>
        <dbReference type="ARBA" id="ARBA00010288"/>
    </source>
</evidence>
<sequence>MHDKHVTGVDEFPPPLARGFCLGWIGGVICPDPDRVVGDVHPGVSVGEEDPAASAASTRVLRGASVLILLQIISRAITFIANQVLLRFLTAQLLGVSTQLEVYYLSVIFFARESLRVAIQRQDSSSFSDNGSKKQNNGVQAVVNLGYLAIGLGIPLSFFFGWLYLNSLSTSTLASAPNLVVSLYLYALAAIVELLSEPAFMVMQTRLQFSTRAAAESIATFLRCTITLGSAVYGARQRLSLGVLPFALGQLSYGTGLLLVYLYRGSGLASRENFSLLPRPISSSGRYLHPPTLKLTSSLLSQSVLKHLLTQGDTFLVSVLSSPTSQGVYALANNYGGLLARLVFQPIEESSRSYFSRLLSSPSTPVSDLGSEKKKATSTAPGPEKTASQSLLSLLRSYLLLSLIITSLAPVAAPLLLSLVAGKQWLTTGAGATLSLYTYYIPLLAINGITEAFVSSVATEREVHRQSAWMGVFSLVFASTGFITLKVLDMGAEGLVWANGVNMACRIVWCWGFINAWFRQRGVKLEVKDVLPSGVGVGAAVVAGSVVRRLDFTSTGGVKEVLLGLGKIAGVGVVFLGVLAFSERRFVLSAFHAIKGRRQG</sequence>
<comment type="pathway">
    <text evidence="2">Protein modification; protein glycosylation.</text>
</comment>
<evidence type="ECO:0000256" key="7">
    <source>
        <dbReference type="ARBA" id="ARBA00023136"/>
    </source>
</evidence>
<feature type="transmembrane region" description="Helical" evidence="10">
    <location>
        <begin position="437"/>
        <end position="457"/>
    </location>
</feature>
<feature type="transmembrane region" description="Helical" evidence="10">
    <location>
        <begin position="66"/>
        <end position="85"/>
    </location>
</feature>
<proteinExistence type="inferred from homology"/>
<evidence type="ECO:0000256" key="5">
    <source>
        <dbReference type="ARBA" id="ARBA00022824"/>
    </source>
</evidence>
<evidence type="ECO:0000313" key="13">
    <source>
        <dbReference type="Proteomes" id="UP001174997"/>
    </source>
</evidence>
<evidence type="ECO:0000313" key="12">
    <source>
        <dbReference type="EMBL" id="KAK0669838.1"/>
    </source>
</evidence>
<evidence type="ECO:0000256" key="4">
    <source>
        <dbReference type="ARBA" id="ARBA00022692"/>
    </source>
</evidence>
<comment type="subcellular location">
    <subcellularLocation>
        <location evidence="1 10">Endoplasmic reticulum membrane</location>
        <topology evidence="1 10">Multi-pass membrane protein</topology>
    </subcellularLocation>
</comment>
<organism evidence="12 13">
    <name type="scientific">Cercophora samala</name>
    <dbReference type="NCBI Taxonomy" id="330535"/>
    <lineage>
        <taxon>Eukaryota</taxon>
        <taxon>Fungi</taxon>
        <taxon>Dikarya</taxon>
        <taxon>Ascomycota</taxon>
        <taxon>Pezizomycotina</taxon>
        <taxon>Sordariomycetes</taxon>
        <taxon>Sordariomycetidae</taxon>
        <taxon>Sordariales</taxon>
        <taxon>Lasiosphaeriaceae</taxon>
        <taxon>Cercophora</taxon>
    </lineage>
</organism>
<dbReference type="PANTHER" id="PTHR13117:SF5">
    <property type="entry name" value="PROTEIN RFT1 HOMOLOG"/>
    <property type="match status" value="1"/>
</dbReference>
<comment type="similarity">
    <text evidence="3 10">Belongs to the RFT1 family.</text>
</comment>
<protein>
    <recommendedName>
        <fullName evidence="8 10">Man(5)GlcNAc(2)-PP-dolichol translocation protein RFT1</fullName>
    </recommendedName>
</protein>
<dbReference type="GO" id="GO:0005789">
    <property type="term" value="C:endoplasmic reticulum membrane"/>
    <property type="evidence" value="ECO:0007669"/>
    <property type="project" value="UniProtKB-SubCell"/>
</dbReference>
<evidence type="ECO:0000256" key="1">
    <source>
        <dbReference type="ARBA" id="ARBA00004477"/>
    </source>
</evidence>
<dbReference type="PANTHER" id="PTHR13117">
    <property type="entry name" value="ENDOPLASMIC RETICULUM MULTISPAN TRANSMEMBRANE PROTEIN-RELATED"/>
    <property type="match status" value="1"/>
</dbReference>
<dbReference type="Pfam" id="PF04506">
    <property type="entry name" value="Rft-1"/>
    <property type="match status" value="1"/>
</dbReference>
<feature type="transmembrane region" description="Helical" evidence="10">
    <location>
        <begin position="494"/>
        <end position="518"/>
    </location>
</feature>
<dbReference type="GO" id="GO:0034203">
    <property type="term" value="P:glycolipid translocation"/>
    <property type="evidence" value="ECO:0007669"/>
    <property type="project" value="TreeGrafter"/>
</dbReference>
<evidence type="ECO:0000256" key="9">
    <source>
        <dbReference type="ARBA" id="ARBA00045912"/>
    </source>
</evidence>
<comment type="caution">
    <text evidence="12">The sequence shown here is derived from an EMBL/GenBank/DDBJ whole genome shotgun (WGS) entry which is preliminary data.</text>
</comment>
<feature type="transmembrane region" description="Helical" evidence="10">
    <location>
        <begin position="142"/>
        <end position="163"/>
    </location>
</feature>
<evidence type="ECO:0000256" key="6">
    <source>
        <dbReference type="ARBA" id="ARBA00022989"/>
    </source>
</evidence>
<gene>
    <name evidence="12" type="ORF">QBC41DRAFT_364450</name>
</gene>
<dbReference type="Proteomes" id="UP001174997">
    <property type="component" value="Unassembled WGS sequence"/>
</dbReference>
<keyword evidence="5 10" id="KW-0256">Endoplasmic reticulum</keyword>
<feature type="region of interest" description="Disordered" evidence="11">
    <location>
        <begin position="360"/>
        <end position="385"/>
    </location>
</feature>
<comment type="function">
    <text evidence="9 10">Intramembrane glycolipid transporter that operates in the biosynthetic pathway of dolichol-linked oligosaccharides, the glycan precursors employed in protein asparagine (N)-glycosylation. The sequential addition of sugars to dolichol pyrophosphate produces dolichol-linked oligosaccharides containing fourteen sugars, including two GlcNAcs, nine mannoses and three glucoses. Once assembled, the oligosaccharide is transferred from the lipid to nascent proteins by oligosaccharyltransferases. The assembly of dolichol-linked oligosaccharides begins on the cytosolic side of the endoplasmic reticulum membrane and finishes in its lumen. RFT1 could mediate the translocation of the cytosolically oriented intermediate DolPP-GlcNAc2Man5, produced by ALG11, into the ER lumen where dolichol-linked oligosaccharides assembly continues. However, the intramembrane lipid transporter activity could not be confirmed in vitro.</text>
</comment>
<feature type="transmembrane region" description="Helical" evidence="10">
    <location>
        <begin position="562"/>
        <end position="581"/>
    </location>
</feature>
<keyword evidence="13" id="KW-1185">Reference proteome</keyword>
<feature type="transmembrane region" description="Helical" evidence="10">
    <location>
        <begin position="214"/>
        <end position="235"/>
    </location>
</feature>
<feature type="transmembrane region" description="Helical" evidence="10">
    <location>
        <begin position="469"/>
        <end position="488"/>
    </location>
</feature>
<accession>A0AA40DDM3</accession>
<evidence type="ECO:0000256" key="10">
    <source>
        <dbReference type="RuleBase" id="RU365067"/>
    </source>
</evidence>
<name>A0AA40DDM3_9PEZI</name>
<feature type="transmembrane region" description="Helical" evidence="10">
    <location>
        <begin position="530"/>
        <end position="550"/>
    </location>
</feature>
<reference evidence="12" key="1">
    <citation type="submission" date="2023-06" db="EMBL/GenBank/DDBJ databases">
        <title>Genome-scale phylogeny and comparative genomics of the fungal order Sordariales.</title>
        <authorList>
            <consortium name="Lawrence Berkeley National Laboratory"/>
            <person name="Hensen N."/>
            <person name="Bonometti L."/>
            <person name="Westerberg I."/>
            <person name="Brannstrom I.O."/>
            <person name="Guillou S."/>
            <person name="Cros-Aarteil S."/>
            <person name="Calhoun S."/>
            <person name="Haridas S."/>
            <person name="Kuo A."/>
            <person name="Mondo S."/>
            <person name="Pangilinan J."/>
            <person name="Riley R."/>
            <person name="Labutti K."/>
            <person name="Andreopoulos B."/>
            <person name="Lipzen A."/>
            <person name="Chen C."/>
            <person name="Yanf M."/>
            <person name="Daum C."/>
            <person name="Ng V."/>
            <person name="Clum A."/>
            <person name="Steindorff A."/>
            <person name="Ohm R."/>
            <person name="Martin F."/>
            <person name="Silar P."/>
            <person name="Natvig D."/>
            <person name="Lalanne C."/>
            <person name="Gautier V."/>
            <person name="Ament-Velasquez S.L."/>
            <person name="Kruys A."/>
            <person name="Hutchinson M.I."/>
            <person name="Powell A.J."/>
            <person name="Barry K."/>
            <person name="Miller A.N."/>
            <person name="Grigoriev I.V."/>
            <person name="Debuchy R."/>
            <person name="Gladieux P."/>
            <person name="Thoren M.H."/>
            <person name="Johannesson H."/>
        </authorList>
    </citation>
    <scope>NUCLEOTIDE SEQUENCE</scope>
    <source>
        <strain evidence="12">CBS 307.81</strain>
    </source>
</reference>
<feature type="transmembrane region" description="Helical" evidence="10">
    <location>
        <begin position="398"/>
        <end position="417"/>
    </location>
</feature>
<dbReference type="InterPro" id="IPR007594">
    <property type="entry name" value="RFT1"/>
</dbReference>
<keyword evidence="10" id="KW-0813">Transport</keyword>
<evidence type="ECO:0000256" key="2">
    <source>
        <dbReference type="ARBA" id="ARBA00004922"/>
    </source>
</evidence>
<keyword evidence="4 10" id="KW-0812">Transmembrane</keyword>
<keyword evidence="6 10" id="KW-1133">Transmembrane helix</keyword>
<dbReference type="AlphaFoldDB" id="A0AA40DDM3"/>
<evidence type="ECO:0000256" key="11">
    <source>
        <dbReference type="SAM" id="MobiDB-lite"/>
    </source>
</evidence>
<dbReference type="GO" id="GO:0006488">
    <property type="term" value="P:dolichol-linked oligosaccharide biosynthetic process"/>
    <property type="evidence" value="ECO:0007669"/>
    <property type="project" value="InterPro"/>
</dbReference>
<keyword evidence="7 10" id="KW-0472">Membrane</keyword>
<dbReference type="EMBL" id="JAULSY010000038">
    <property type="protein sequence ID" value="KAK0669838.1"/>
    <property type="molecule type" value="Genomic_DNA"/>
</dbReference>
<feature type="transmembrane region" description="Helical" evidence="10">
    <location>
        <begin position="91"/>
        <end position="111"/>
    </location>
</feature>